<feature type="transmembrane region" description="Helical" evidence="1">
    <location>
        <begin position="389"/>
        <end position="411"/>
    </location>
</feature>
<feature type="transmembrane region" description="Helical" evidence="1">
    <location>
        <begin position="15"/>
        <end position="35"/>
    </location>
</feature>
<reference evidence="2 3" key="1">
    <citation type="submission" date="2023-07" db="EMBL/GenBank/DDBJ databases">
        <title>Genomic Encyclopedia of Type Strains, Phase IV (KMG-IV): sequencing the most valuable type-strain genomes for metagenomic binning, comparative biology and taxonomic classification.</title>
        <authorList>
            <person name="Goeker M."/>
        </authorList>
    </citation>
    <scope>NUCLEOTIDE SEQUENCE [LARGE SCALE GENOMIC DNA]</scope>
    <source>
        <strain evidence="2 3">DSM 45903</strain>
    </source>
</reference>
<organism evidence="2 3">
    <name type="scientific">Desmospora profundinema</name>
    <dbReference type="NCBI Taxonomy" id="1571184"/>
    <lineage>
        <taxon>Bacteria</taxon>
        <taxon>Bacillati</taxon>
        <taxon>Bacillota</taxon>
        <taxon>Bacilli</taxon>
        <taxon>Bacillales</taxon>
        <taxon>Thermoactinomycetaceae</taxon>
        <taxon>Desmospora</taxon>
    </lineage>
</organism>
<comment type="caution">
    <text evidence="2">The sequence shown here is derived from an EMBL/GenBank/DDBJ whole genome shotgun (WGS) entry which is preliminary data.</text>
</comment>
<accession>A0ABU1IPE6</accession>
<keyword evidence="1" id="KW-0812">Transmembrane</keyword>
<keyword evidence="3" id="KW-1185">Reference proteome</keyword>
<evidence type="ECO:0008006" key="4">
    <source>
        <dbReference type="Google" id="ProtNLM"/>
    </source>
</evidence>
<dbReference type="Proteomes" id="UP001185012">
    <property type="component" value="Unassembled WGS sequence"/>
</dbReference>
<feature type="transmembrane region" description="Helical" evidence="1">
    <location>
        <begin position="356"/>
        <end position="377"/>
    </location>
</feature>
<sequence>MVMREVLESLKRRKLFACLIGFGLMVFFFAVTVLFQNYIHIEAKGGKVESFQGLSSYELGDTLFEDSDWKEYLNEPNALERVRRFYGYLEENLGEKYLHIHTQSIALSPGNVKWDEKLLHGHEDGDADKVKERSYYKEKEGPYYAFKAVQMNKQAFDSFTIDVSEGEALSPEDFDHNNNPGVIPVLLGSEYQSIYQVGDQLTAEYLFKDFQLEIKGFIPSNTFVSEIYLDRYIVIPAQQFDAPVDEEEWDFQRKHYFNLINGSIYSAEGKGVIVGKLEKIKTKSDFPHIMILGVDDSPLENLFAAIQTHIQWVMILAGVLFVGCILSISILMMTKIQDNYKNMSIHLISGATMNQLLRYVLAEVLVLVSIPALLMILLYMGSFSFVPPLYLLLMVMCIFILTLLSAAPIYLQFRKLPISRLLKRAE</sequence>
<evidence type="ECO:0000313" key="2">
    <source>
        <dbReference type="EMBL" id="MDR6226666.1"/>
    </source>
</evidence>
<evidence type="ECO:0000313" key="3">
    <source>
        <dbReference type="Proteomes" id="UP001185012"/>
    </source>
</evidence>
<evidence type="ECO:0000256" key="1">
    <source>
        <dbReference type="SAM" id="Phobius"/>
    </source>
</evidence>
<proteinExistence type="predicted"/>
<dbReference type="EMBL" id="JAVDQG010000005">
    <property type="protein sequence ID" value="MDR6226666.1"/>
    <property type="molecule type" value="Genomic_DNA"/>
</dbReference>
<dbReference type="RefSeq" id="WP_309866855.1">
    <property type="nucleotide sequence ID" value="NZ_JAVDQG010000005.1"/>
</dbReference>
<protein>
    <recommendedName>
        <fullName evidence="4">ABC transporter permease</fullName>
    </recommendedName>
</protein>
<keyword evidence="1" id="KW-1133">Transmembrane helix</keyword>
<gene>
    <name evidence="2" type="ORF">JOE21_002673</name>
</gene>
<name>A0ABU1IPE6_9BACL</name>
<feature type="transmembrane region" description="Helical" evidence="1">
    <location>
        <begin position="312"/>
        <end position="336"/>
    </location>
</feature>
<keyword evidence="1" id="KW-0472">Membrane</keyword>